<dbReference type="HOGENOM" id="CLU_085408_2_0_1"/>
<dbReference type="GO" id="GO:0042802">
    <property type="term" value="F:identical protein binding"/>
    <property type="evidence" value="ECO:0007669"/>
    <property type="project" value="EnsemblFungi"/>
</dbReference>
<dbReference type="EC" id="2.4.1.141" evidence="4 12"/>
<evidence type="ECO:0000256" key="2">
    <source>
        <dbReference type="ARBA" id="ARBA00006962"/>
    </source>
</evidence>
<dbReference type="GO" id="GO:0004577">
    <property type="term" value="F:N-acetylglucosaminyldiphosphodolichol N-acetylglucosaminyltransferase activity"/>
    <property type="evidence" value="ECO:0007669"/>
    <property type="project" value="UniProtKB-EC"/>
</dbReference>
<dbReference type="InterPro" id="IPR007235">
    <property type="entry name" value="Glyco_trans_28_C"/>
</dbReference>
<dbReference type="eggNOG" id="KOG3349">
    <property type="taxonomic scope" value="Eukaryota"/>
</dbReference>
<keyword evidence="8 12" id="KW-0256">Endoplasmic reticulum</keyword>
<dbReference type="InterPro" id="IPR039042">
    <property type="entry name" value="Alg13-like"/>
</dbReference>
<dbReference type="OrthoDB" id="20273at2759"/>
<dbReference type="PANTHER" id="PTHR12867">
    <property type="entry name" value="GLYCOSYL TRANSFERASE-RELATED"/>
    <property type="match status" value="1"/>
</dbReference>
<evidence type="ECO:0000259" key="13">
    <source>
        <dbReference type="Pfam" id="PF04101"/>
    </source>
</evidence>
<evidence type="ECO:0000256" key="1">
    <source>
        <dbReference type="ARBA" id="ARBA00004240"/>
    </source>
</evidence>
<dbReference type="Proteomes" id="UP000006310">
    <property type="component" value="Chromosome 4"/>
</dbReference>
<comment type="function">
    <text evidence="9 12">Involved in protein N-glycosylation. Essential for the second step of the dolichol-linked oligosaccharide pathway.</text>
</comment>
<organism evidence="14 15">
    <name type="scientific">Huiozyma naganishii (strain ATCC MYA-139 / BCRC 22969 / CBS 8797 / KCTC 17520 / NBRC 10181 / NCYC 3082 / Yp74L-3)</name>
    <name type="common">Yeast</name>
    <name type="synonym">Kazachstania naganishii</name>
    <dbReference type="NCBI Taxonomy" id="1071383"/>
    <lineage>
        <taxon>Eukaryota</taxon>
        <taxon>Fungi</taxon>
        <taxon>Dikarya</taxon>
        <taxon>Ascomycota</taxon>
        <taxon>Saccharomycotina</taxon>
        <taxon>Saccharomycetes</taxon>
        <taxon>Saccharomycetales</taxon>
        <taxon>Saccharomycetaceae</taxon>
        <taxon>Huiozyma</taxon>
    </lineage>
</organism>
<dbReference type="RefSeq" id="XP_022464313.1">
    <property type="nucleotide sequence ID" value="XM_022607748.1"/>
</dbReference>
<dbReference type="Gene3D" id="3.40.50.2000">
    <property type="entry name" value="Glycogen Phosphorylase B"/>
    <property type="match status" value="1"/>
</dbReference>
<evidence type="ECO:0000313" key="14">
    <source>
        <dbReference type="EMBL" id="CCK70067.1"/>
    </source>
</evidence>
<keyword evidence="6 12" id="KW-0328">Glycosyltransferase</keyword>
<reference evidence="15" key="2">
    <citation type="submission" date="2012-08" db="EMBL/GenBank/DDBJ databases">
        <title>Genome sequence of Kazachstania naganishii.</title>
        <authorList>
            <person name="Gordon J.L."/>
            <person name="Armisen D."/>
            <person name="Proux-Wera E."/>
            <person name="OhEigeartaigh S.S."/>
            <person name="Byrne K.P."/>
            <person name="Wolfe K.H."/>
        </authorList>
    </citation>
    <scope>NUCLEOTIDE SEQUENCE [LARGE SCALE GENOMIC DNA]</scope>
    <source>
        <strain evidence="15">ATCC MYA-139 / BCRC 22969 / CBS 8797 / CCRC 22969 / KCTC 17520 / NBRC 10181 / NCYC 3082</strain>
    </source>
</reference>
<gene>
    <name evidence="14" type="primary">KNAG0D03210</name>
    <name evidence="12" type="synonym">ALG13</name>
    <name evidence="14" type="ordered locus">KNAG_0D03210</name>
</gene>
<dbReference type="OMA" id="QYGHEIK"/>
<evidence type="ECO:0000256" key="11">
    <source>
        <dbReference type="ARBA" id="ARBA00048184"/>
    </source>
</evidence>
<comment type="subunit">
    <text evidence="3 12">Heterodimer with ALG14 to form a functional enzyme.</text>
</comment>
<evidence type="ECO:0000256" key="8">
    <source>
        <dbReference type="ARBA" id="ARBA00022824"/>
    </source>
</evidence>
<comment type="similarity">
    <text evidence="2 12">Belongs to the glycosyltransferase 28 family.</text>
</comment>
<proteinExistence type="inferred from homology"/>
<evidence type="ECO:0000313" key="15">
    <source>
        <dbReference type="Proteomes" id="UP000006310"/>
    </source>
</evidence>
<protein>
    <recommendedName>
        <fullName evidence="5 12">UDP-N-acetylglucosamine transferase subunit ALG13</fullName>
        <ecNumber evidence="4 12">2.4.1.141</ecNumber>
    </recommendedName>
    <alternativeName>
        <fullName evidence="10 12">Asparagine-linked glycosylation protein 13</fullName>
    </alternativeName>
</protein>
<dbReference type="GO" id="GO:0005829">
    <property type="term" value="C:cytosol"/>
    <property type="evidence" value="ECO:0007669"/>
    <property type="project" value="EnsemblFungi"/>
</dbReference>
<evidence type="ECO:0000256" key="5">
    <source>
        <dbReference type="ARBA" id="ARBA00017468"/>
    </source>
</evidence>
<dbReference type="KEGG" id="kng:KNAG_0D03210"/>
<comment type="subcellular location">
    <subcellularLocation>
        <location evidence="1 12">Endoplasmic reticulum</location>
    </subcellularLocation>
</comment>
<evidence type="ECO:0000256" key="10">
    <source>
        <dbReference type="ARBA" id="ARBA00032061"/>
    </source>
</evidence>
<evidence type="ECO:0000256" key="6">
    <source>
        <dbReference type="ARBA" id="ARBA00022676"/>
    </source>
</evidence>
<keyword evidence="15" id="KW-1185">Reference proteome</keyword>
<reference evidence="14 15" key="1">
    <citation type="journal article" date="2011" name="Proc. Natl. Acad. Sci. U.S.A.">
        <title>Evolutionary erosion of yeast sex chromosomes by mating-type switching accidents.</title>
        <authorList>
            <person name="Gordon J.L."/>
            <person name="Armisen D."/>
            <person name="Proux-Wera E."/>
            <person name="Oheigeartaigh S.S."/>
            <person name="Byrne K.P."/>
            <person name="Wolfe K.H."/>
        </authorList>
    </citation>
    <scope>NUCLEOTIDE SEQUENCE [LARGE SCALE GENOMIC DNA]</scope>
    <source>
        <strain evidence="15">ATCC MYA-139 / BCRC 22969 / CBS 8797 / CCRC 22969 / KCTC 17520 / NBRC 10181 / NCYC 3082</strain>
    </source>
</reference>
<comment type="catalytic activity">
    <reaction evidence="11">
        <text>an N-acetyl-alpha-D-glucosaminyl-diphospho-di-trans,poly-cis-dolichol + UDP-N-acetyl-alpha-D-glucosamine = an N,N'-diacetylchitobiosyl-diphospho-di-trans,poly-cis-dolichol + UDP + H(+)</text>
        <dbReference type="Rhea" id="RHEA:23380"/>
        <dbReference type="Rhea" id="RHEA-COMP:19507"/>
        <dbReference type="Rhea" id="RHEA-COMP:19510"/>
        <dbReference type="ChEBI" id="CHEBI:15378"/>
        <dbReference type="ChEBI" id="CHEBI:57269"/>
        <dbReference type="ChEBI" id="CHEBI:57705"/>
        <dbReference type="ChEBI" id="CHEBI:58223"/>
        <dbReference type="ChEBI" id="CHEBI:58427"/>
        <dbReference type="EC" id="2.4.1.141"/>
    </reaction>
</comment>
<sequence length="214" mass="22731">MPGDTLFVTCGATVPFPQLVQSVLAAEFLRGMHALGIHSVIIQFGRQWGGQFDKAVTTSPRMSATNPVYTAEQLGCDEIHCYTALNGAVHVTGIPFSICVEDLIGGHTGVPVTAIISHAGTGSILDALRCQPSENTPRPALVAVVNGAPMDNHQLQIANKFAQMGLLHACEHPTPETLLQSLQAALSNTDNTKGKGSFDQGIARFENFLVQISQ</sequence>
<feature type="domain" description="Glycosyl transferase family 28 C-terminal" evidence="13">
    <location>
        <begin position="115"/>
        <end position="192"/>
    </location>
</feature>
<accession>J7RY67</accession>
<dbReference type="Pfam" id="PF04101">
    <property type="entry name" value="Glyco_tran_28_C"/>
    <property type="match status" value="1"/>
</dbReference>
<evidence type="ECO:0000256" key="3">
    <source>
        <dbReference type="ARBA" id="ARBA00011198"/>
    </source>
</evidence>
<dbReference type="PANTHER" id="PTHR12867:SF6">
    <property type="entry name" value="N-ACETYLGLUCOSAMINYLDIPHOSPHODOLICHOL N-ACETYLGLUCOSAMINYLTRANSFERASE"/>
    <property type="match status" value="1"/>
</dbReference>
<dbReference type="GeneID" id="34525756"/>
<evidence type="ECO:0000256" key="12">
    <source>
        <dbReference type="RuleBase" id="RU362128"/>
    </source>
</evidence>
<dbReference type="STRING" id="1071383.J7RY67"/>
<name>J7RY67_HUIN7</name>
<keyword evidence="7 12" id="KW-0808">Transferase</keyword>
<dbReference type="GO" id="GO:0006488">
    <property type="term" value="P:dolichol-linked oligosaccharide biosynthetic process"/>
    <property type="evidence" value="ECO:0007669"/>
    <property type="project" value="EnsemblFungi"/>
</dbReference>
<dbReference type="EMBL" id="HE978317">
    <property type="protein sequence ID" value="CCK70067.1"/>
    <property type="molecule type" value="Genomic_DNA"/>
</dbReference>
<dbReference type="AlphaFoldDB" id="J7RY67"/>
<evidence type="ECO:0000256" key="4">
    <source>
        <dbReference type="ARBA" id="ARBA00012614"/>
    </source>
</evidence>
<dbReference type="GO" id="GO:0098548">
    <property type="term" value="C:cytoplasmic side of Golgi membrane"/>
    <property type="evidence" value="ECO:0007669"/>
    <property type="project" value="EnsemblFungi"/>
</dbReference>
<evidence type="ECO:0000256" key="9">
    <source>
        <dbReference type="ARBA" id="ARBA00024804"/>
    </source>
</evidence>
<evidence type="ECO:0000256" key="7">
    <source>
        <dbReference type="ARBA" id="ARBA00022679"/>
    </source>
</evidence>
<dbReference type="GO" id="GO:0043541">
    <property type="term" value="C:UDP-N-acetylglucosamine transferase complex"/>
    <property type="evidence" value="ECO:0007669"/>
    <property type="project" value="EnsemblFungi"/>
</dbReference>